<reference evidence="2 3" key="1">
    <citation type="submission" date="2019-11" db="EMBL/GenBank/DDBJ databases">
        <title>Whole genome sequence of Oryza granulata.</title>
        <authorList>
            <person name="Li W."/>
        </authorList>
    </citation>
    <scope>NUCLEOTIDE SEQUENCE [LARGE SCALE GENOMIC DNA]</scope>
    <source>
        <strain evidence="3">cv. Menghai</strain>
        <tissue evidence="2">Leaf</tissue>
    </source>
</reference>
<feature type="chain" id="PRO_5026246558" evidence="1">
    <location>
        <begin position="17"/>
        <end position="214"/>
    </location>
</feature>
<sequence length="214" mass="22501">MSSSGAGAGFLSSSCAVLVPAALQVKGGNAGGGLLSAGPLSQSSPASSLPVSLLRTRTHERAAQQSGELRGERWRWRWRRRWRRRTVGKVVKSDAAPTEDPVEVEVDADYKRDAEGALYAVPLDVVGFDASLIDEALLQRTSIVASIQELDQEGFRVTAAVDSQSCSSASVANGIGMKHSSSFERVARSPSNAMCVDAVGAPGGGRQFEVRANG</sequence>
<evidence type="ECO:0000313" key="2">
    <source>
        <dbReference type="EMBL" id="KAF0923163.1"/>
    </source>
</evidence>
<proteinExistence type="predicted"/>
<dbReference type="EMBL" id="SPHZ02000003">
    <property type="protein sequence ID" value="KAF0923163.1"/>
    <property type="molecule type" value="Genomic_DNA"/>
</dbReference>
<accession>A0A6G1EGS7</accession>
<evidence type="ECO:0000313" key="3">
    <source>
        <dbReference type="Proteomes" id="UP000479710"/>
    </source>
</evidence>
<keyword evidence="1" id="KW-0732">Signal</keyword>
<comment type="caution">
    <text evidence="2">The sequence shown here is derived from an EMBL/GenBank/DDBJ whole genome shotgun (WGS) entry which is preliminary data.</text>
</comment>
<organism evidence="2 3">
    <name type="scientific">Oryza meyeriana var. granulata</name>
    <dbReference type="NCBI Taxonomy" id="110450"/>
    <lineage>
        <taxon>Eukaryota</taxon>
        <taxon>Viridiplantae</taxon>
        <taxon>Streptophyta</taxon>
        <taxon>Embryophyta</taxon>
        <taxon>Tracheophyta</taxon>
        <taxon>Spermatophyta</taxon>
        <taxon>Magnoliopsida</taxon>
        <taxon>Liliopsida</taxon>
        <taxon>Poales</taxon>
        <taxon>Poaceae</taxon>
        <taxon>BOP clade</taxon>
        <taxon>Oryzoideae</taxon>
        <taxon>Oryzeae</taxon>
        <taxon>Oryzinae</taxon>
        <taxon>Oryza</taxon>
        <taxon>Oryza meyeriana</taxon>
    </lineage>
</organism>
<protein>
    <submittedName>
        <fullName evidence="2">Uncharacterized protein</fullName>
    </submittedName>
</protein>
<dbReference type="Proteomes" id="UP000479710">
    <property type="component" value="Unassembled WGS sequence"/>
</dbReference>
<name>A0A6G1EGS7_9ORYZ</name>
<gene>
    <name evidence="2" type="ORF">E2562_003377</name>
</gene>
<feature type="signal peptide" evidence="1">
    <location>
        <begin position="1"/>
        <end position="16"/>
    </location>
</feature>
<keyword evidence="3" id="KW-1185">Reference proteome</keyword>
<dbReference type="AlphaFoldDB" id="A0A6G1EGS7"/>
<evidence type="ECO:0000256" key="1">
    <source>
        <dbReference type="SAM" id="SignalP"/>
    </source>
</evidence>